<proteinExistence type="predicted"/>
<protein>
    <submittedName>
        <fullName evidence="1">Uncharacterized protein</fullName>
    </submittedName>
</protein>
<dbReference type="EMBL" id="VUJU01001483">
    <property type="protein sequence ID" value="KAF0765107.1"/>
    <property type="molecule type" value="Genomic_DNA"/>
</dbReference>
<gene>
    <name evidence="1" type="ORF">FWK35_00011401</name>
</gene>
<evidence type="ECO:0000313" key="2">
    <source>
        <dbReference type="Proteomes" id="UP000478052"/>
    </source>
</evidence>
<evidence type="ECO:0000313" key="1">
    <source>
        <dbReference type="EMBL" id="KAF0765107.1"/>
    </source>
</evidence>
<accession>A0A6G0Z3E6</accession>
<name>A0A6G0Z3E6_APHCR</name>
<reference evidence="1 2" key="1">
    <citation type="submission" date="2019-08" db="EMBL/GenBank/DDBJ databases">
        <title>Whole genome of Aphis craccivora.</title>
        <authorList>
            <person name="Voronova N.V."/>
            <person name="Shulinski R.S."/>
            <person name="Bandarenka Y.V."/>
            <person name="Zhorov D.G."/>
            <person name="Warner D."/>
        </authorList>
    </citation>
    <scope>NUCLEOTIDE SEQUENCE [LARGE SCALE GENOMIC DNA]</scope>
    <source>
        <strain evidence="1">180601</strain>
        <tissue evidence="1">Whole Body</tissue>
    </source>
</reference>
<sequence length="48" mass="5711">MDTQNAKKRLDDYCYGLEKGIHQTPGKLVVEKYDNWKKAKDLFKDHQN</sequence>
<comment type="caution">
    <text evidence="1">The sequence shown here is derived from an EMBL/GenBank/DDBJ whole genome shotgun (WGS) entry which is preliminary data.</text>
</comment>
<dbReference type="Proteomes" id="UP000478052">
    <property type="component" value="Unassembled WGS sequence"/>
</dbReference>
<dbReference type="AlphaFoldDB" id="A0A6G0Z3E6"/>
<organism evidence="1 2">
    <name type="scientific">Aphis craccivora</name>
    <name type="common">Cowpea aphid</name>
    <dbReference type="NCBI Taxonomy" id="307492"/>
    <lineage>
        <taxon>Eukaryota</taxon>
        <taxon>Metazoa</taxon>
        <taxon>Ecdysozoa</taxon>
        <taxon>Arthropoda</taxon>
        <taxon>Hexapoda</taxon>
        <taxon>Insecta</taxon>
        <taxon>Pterygota</taxon>
        <taxon>Neoptera</taxon>
        <taxon>Paraneoptera</taxon>
        <taxon>Hemiptera</taxon>
        <taxon>Sternorrhyncha</taxon>
        <taxon>Aphidomorpha</taxon>
        <taxon>Aphidoidea</taxon>
        <taxon>Aphididae</taxon>
        <taxon>Aphidini</taxon>
        <taxon>Aphis</taxon>
        <taxon>Aphis</taxon>
    </lineage>
</organism>
<keyword evidence="2" id="KW-1185">Reference proteome</keyword>